<sequence>MKPVQLRPEDAKVFRPRGRFDAEQRLDPLAVRLRMDEAANPADAFDQVDVLDEVLPLRELLESVMDVPDGGDGLDDASVLHRESELQRLRQHGVLGAEWDDRIFLRHACPFFSSFRAAWGAHGASCASSRSFLKSGCSPMKVIPNRSAISFSMSMAAG</sequence>
<accession>A0A645DKE7</accession>
<evidence type="ECO:0000313" key="1">
    <source>
        <dbReference type="EMBL" id="MPM89735.1"/>
    </source>
</evidence>
<comment type="caution">
    <text evidence="1">The sequence shown here is derived from an EMBL/GenBank/DDBJ whole genome shotgun (WGS) entry which is preliminary data.</text>
</comment>
<dbReference type="EMBL" id="VSSQ01037119">
    <property type="protein sequence ID" value="MPM89735.1"/>
    <property type="molecule type" value="Genomic_DNA"/>
</dbReference>
<dbReference type="AlphaFoldDB" id="A0A645DKE7"/>
<proteinExistence type="predicted"/>
<reference evidence="1" key="1">
    <citation type="submission" date="2019-08" db="EMBL/GenBank/DDBJ databases">
        <authorList>
            <person name="Kucharzyk K."/>
            <person name="Murdoch R.W."/>
            <person name="Higgins S."/>
            <person name="Loffler F."/>
        </authorList>
    </citation>
    <scope>NUCLEOTIDE SEQUENCE</scope>
</reference>
<name>A0A645DKE7_9ZZZZ</name>
<organism evidence="1">
    <name type="scientific">bioreactor metagenome</name>
    <dbReference type="NCBI Taxonomy" id="1076179"/>
    <lineage>
        <taxon>unclassified sequences</taxon>
        <taxon>metagenomes</taxon>
        <taxon>ecological metagenomes</taxon>
    </lineage>
</organism>
<gene>
    <name evidence="1" type="ORF">SDC9_136847</name>
</gene>
<protein>
    <submittedName>
        <fullName evidence="1">Uncharacterized protein</fullName>
    </submittedName>
</protein>